<feature type="region of interest" description="Disordered" evidence="1">
    <location>
        <begin position="235"/>
        <end position="254"/>
    </location>
</feature>
<dbReference type="Proteomes" id="UP000186817">
    <property type="component" value="Unassembled WGS sequence"/>
</dbReference>
<evidence type="ECO:0000313" key="2">
    <source>
        <dbReference type="EMBL" id="OLQ10449.1"/>
    </source>
</evidence>
<sequence>MDHAGIYVHRQITDEKQWALAMQAIQREFCEDDVFVEKTWTLKEQAPPDDPLYWIKMTRAISEEDVADLRYAELLNFGSGVNFYHWEPLAQLVEMGFENLESLEEVVIQGKELVTEALKSPTQNPFEINEAKETLTKVRSIAQNIRSLPSDEQTMVFQLSKERKLSKVRPPILFEFSVGDRPSLPLFGRHFRIMESKLGGHCDIADGYIRLVYRVLKEYFPNHVFNEPPLMMQVKLGEPGTSTQDDGTDRGRRV</sequence>
<accession>A0A1Q9ESP1</accession>
<reference evidence="2 3" key="1">
    <citation type="submission" date="2016-02" db="EMBL/GenBank/DDBJ databases">
        <title>Genome analysis of coral dinoflagellate symbionts highlights evolutionary adaptations to a symbiotic lifestyle.</title>
        <authorList>
            <person name="Aranda M."/>
            <person name="Li Y."/>
            <person name="Liew Y.J."/>
            <person name="Baumgarten S."/>
            <person name="Simakov O."/>
            <person name="Wilson M."/>
            <person name="Piel J."/>
            <person name="Ashoor H."/>
            <person name="Bougouffa S."/>
            <person name="Bajic V.B."/>
            <person name="Ryu T."/>
            <person name="Ravasi T."/>
            <person name="Bayer T."/>
            <person name="Micklem G."/>
            <person name="Kim H."/>
            <person name="Bhak J."/>
            <person name="Lajeunesse T.C."/>
            <person name="Voolstra C.R."/>
        </authorList>
    </citation>
    <scope>NUCLEOTIDE SEQUENCE [LARGE SCALE GENOMIC DNA]</scope>
    <source>
        <strain evidence="2 3">CCMP2467</strain>
    </source>
</reference>
<dbReference type="AlphaFoldDB" id="A0A1Q9ESP1"/>
<gene>
    <name evidence="2" type="ORF">AK812_SmicGene5843</name>
</gene>
<dbReference type="OrthoDB" id="410077at2759"/>
<evidence type="ECO:0000313" key="3">
    <source>
        <dbReference type="Proteomes" id="UP000186817"/>
    </source>
</evidence>
<evidence type="ECO:0000256" key="1">
    <source>
        <dbReference type="SAM" id="MobiDB-lite"/>
    </source>
</evidence>
<name>A0A1Q9ESP1_SYMMI</name>
<dbReference type="EMBL" id="LSRX01000078">
    <property type="protein sequence ID" value="OLQ10449.1"/>
    <property type="molecule type" value="Genomic_DNA"/>
</dbReference>
<comment type="caution">
    <text evidence="2">The sequence shown here is derived from an EMBL/GenBank/DDBJ whole genome shotgun (WGS) entry which is preliminary data.</text>
</comment>
<keyword evidence="3" id="KW-1185">Reference proteome</keyword>
<protein>
    <submittedName>
        <fullName evidence="2">Uncharacterized protein</fullName>
    </submittedName>
</protein>
<organism evidence="2 3">
    <name type="scientific">Symbiodinium microadriaticum</name>
    <name type="common">Dinoflagellate</name>
    <name type="synonym">Zooxanthella microadriatica</name>
    <dbReference type="NCBI Taxonomy" id="2951"/>
    <lineage>
        <taxon>Eukaryota</taxon>
        <taxon>Sar</taxon>
        <taxon>Alveolata</taxon>
        <taxon>Dinophyceae</taxon>
        <taxon>Suessiales</taxon>
        <taxon>Symbiodiniaceae</taxon>
        <taxon>Symbiodinium</taxon>
    </lineage>
</organism>
<proteinExistence type="predicted"/>